<dbReference type="Pfam" id="PF09994">
    <property type="entry name" value="T6SS_Tle1-like_cat"/>
    <property type="match status" value="1"/>
</dbReference>
<dbReference type="Gene3D" id="2.60.120.430">
    <property type="entry name" value="Galactose-binding lectin"/>
    <property type="match status" value="1"/>
</dbReference>
<dbReference type="Proteomes" id="UP000078354">
    <property type="component" value="Chromosome"/>
</dbReference>
<name>A0A191YZZ9_9PSED</name>
<dbReference type="InterPro" id="IPR018712">
    <property type="entry name" value="Tle1-like_cat"/>
</dbReference>
<evidence type="ECO:0000313" key="2">
    <source>
        <dbReference type="EMBL" id="ANJ58495.1"/>
    </source>
</evidence>
<accession>A0A191YZZ9</accession>
<dbReference type="OrthoDB" id="4378831at2"/>
<dbReference type="PANTHER" id="PTHR33840:SF1">
    <property type="entry name" value="TLE1 PHOSPHOLIPASE DOMAIN-CONTAINING PROTEIN"/>
    <property type="match status" value="1"/>
</dbReference>
<gene>
    <name evidence="2" type="ORF">PMA3_26415</name>
</gene>
<dbReference type="AlphaFoldDB" id="A0A191YZZ9"/>
<evidence type="ECO:0000313" key="3">
    <source>
        <dbReference type="Proteomes" id="UP000078354"/>
    </source>
</evidence>
<keyword evidence="3" id="KW-1185">Reference proteome</keyword>
<proteinExistence type="predicted"/>
<dbReference type="RefSeq" id="WP_064679929.1">
    <property type="nucleotide sequence ID" value="NZ_CP014870.1"/>
</dbReference>
<protein>
    <recommendedName>
        <fullName evidence="1">T6SS Phospholipase effector Tle1-like catalytic domain-containing protein</fullName>
    </recommendedName>
</protein>
<evidence type="ECO:0000259" key="1">
    <source>
        <dbReference type="Pfam" id="PF09994"/>
    </source>
</evidence>
<dbReference type="PANTHER" id="PTHR33840">
    <property type="match status" value="1"/>
</dbReference>
<organism evidence="2 3">
    <name type="scientific">Pseudomonas silesiensis</name>
    <dbReference type="NCBI Taxonomy" id="1853130"/>
    <lineage>
        <taxon>Bacteria</taxon>
        <taxon>Pseudomonadati</taxon>
        <taxon>Pseudomonadota</taxon>
        <taxon>Gammaproteobacteria</taxon>
        <taxon>Pseudomonadales</taxon>
        <taxon>Pseudomonadaceae</taxon>
        <taxon>Pseudomonas</taxon>
    </lineage>
</organism>
<reference evidence="2 3" key="1">
    <citation type="journal article" date="2018" name="Syst. Appl. Microbiol.">
        <title>Pseudomonas silesiensis sp. nov. strain A3T isolated from a biological pesticide sewage treatment plant and analysis of the complete genome sequence.</title>
        <authorList>
            <person name="Kaminski M.A."/>
            <person name="Furmanczyk E.M."/>
            <person name="Sobczak A."/>
            <person name="Dziembowski A."/>
            <person name="Lipinski L."/>
        </authorList>
    </citation>
    <scope>NUCLEOTIDE SEQUENCE [LARGE SCALE GENOMIC DNA]</scope>
    <source>
        <strain evidence="2 3">A3</strain>
    </source>
</reference>
<dbReference type="EMBL" id="CP014870">
    <property type="protein sequence ID" value="ANJ58495.1"/>
    <property type="molecule type" value="Genomic_DNA"/>
</dbReference>
<sequence>MANIVICCDGTWNTPSQMDKGVPAPTNVARIFNSISELDSSGIAQEKYYHPGVGTNGSWWDKVLGGGAGSGLDKNIMSAYQKLCYGYSSKDHIYLFGFSRGAYTVRSLCGLISRCGLLKIKDLPDSEVWIRIEHLLRNGYRRRIETRVDWDLMGWSFHNNDGEDIKIRFIGVWDTVGALGIPDDMAFLNLLDNRNDYTFHDTSLSKSVQTARHAVAMDELRATFQPTLWTDFASKQDVIQLWFPGVHSDVGGGYRESGLSDGALNWMIIEARREGLDFVDTMTDQIKPSHHDTMHDSCSGVFSILPTQPRSIPLLSETKQFHDSAILRQKAPPITQCPYRHVLDLHPAAFAALDVFARHQWNETGLWLEAGVAYTFSASGEWMDASVTCGPNGTRDGNFQPAEVVHLLASALGEIENWFKSLSANKSADFRFTKRHEGFEWFSLIGAIANTCGVDEKGHLISPETFLIGEGRSYTPKRSGYFYAYANDAWNCYGNNRGHIALKIERK</sequence>
<feature type="domain" description="T6SS Phospholipase effector Tle1-like catalytic" evidence="1">
    <location>
        <begin position="3"/>
        <end position="269"/>
    </location>
</feature>
<dbReference type="KEGG" id="psil:PMA3_26415"/>